<evidence type="ECO:0000256" key="1">
    <source>
        <dbReference type="ARBA" id="ARBA00004141"/>
    </source>
</evidence>
<evidence type="ECO:0000256" key="2">
    <source>
        <dbReference type="ARBA" id="ARBA00022692"/>
    </source>
</evidence>
<evidence type="ECO:0000256" key="6">
    <source>
        <dbReference type="SAM" id="Phobius"/>
    </source>
</evidence>
<comment type="subcellular location">
    <subcellularLocation>
        <location evidence="1">Membrane</location>
        <topology evidence="1">Multi-pass membrane protein</topology>
    </subcellularLocation>
</comment>
<dbReference type="OrthoDB" id="25106at2"/>
<feature type="region of interest" description="Disordered" evidence="5">
    <location>
        <begin position="1"/>
        <end position="32"/>
    </location>
</feature>
<feature type="transmembrane region" description="Helical" evidence="6">
    <location>
        <begin position="285"/>
        <end position="307"/>
    </location>
</feature>
<feature type="transmembrane region" description="Helical" evidence="6">
    <location>
        <begin position="314"/>
        <end position="333"/>
    </location>
</feature>
<dbReference type="PANTHER" id="PTHR39157">
    <property type="entry name" value="INTEGRAL MEMBRANE PROTEIN-RELATED"/>
    <property type="match status" value="1"/>
</dbReference>
<protein>
    <submittedName>
        <fullName evidence="7">DoxX family membrane protein</fullName>
    </submittedName>
</protein>
<dbReference type="PANTHER" id="PTHR39157:SF1">
    <property type="entry name" value="DOXX FAMILY PROTEIN"/>
    <property type="match status" value="1"/>
</dbReference>
<feature type="compositionally biased region" description="Polar residues" evidence="5">
    <location>
        <begin position="1"/>
        <end position="12"/>
    </location>
</feature>
<dbReference type="GO" id="GO:0016020">
    <property type="term" value="C:membrane"/>
    <property type="evidence" value="ECO:0007669"/>
    <property type="project" value="UniProtKB-SubCell"/>
</dbReference>
<feature type="region of interest" description="Disordered" evidence="5">
    <location>
        <begin position="417"/>
        <end position="541"/>
    </location>
</feature>
<keyword evidence="2 6" id="KW-0812">Transmembrane</keyword>
<evidence type="ECO:0000313" key="7">
    <source>
        <dbReference type="EMBL" id="AXI78257.1"/>
    </source>
</evidence>
<dbReference type="KEGG" id="stri:C7M71_013210"/>
<keyword evidence="8" id="KW-1185">Reference proteome</keyword>
<evidence type="ECO:0000256" key="5">
    <source>
        <dbReference type="SAM" id="MobiDB-lite"/>
    </source>
</evidence>
<reference evidence="8" key="1">
    <citation type="submission" date="2018-07" db="EMBL/GenBank/DDBJ databases">
        <title>Streptacidiphilus bronchialis DSM 106435 chromosome.</title>
        <authorList>
            <person name="Batra D."/>
            <person name="Gulvik C.A."/>
        </authorList>
    </citation>
    <scope>NUCLEOTIDE SEQUENCE [LARGE SCALE GENOMIC DNA]</scope>
    <source>
        <strain evidence="8">DSM 106435</strain>
    </source>
</reference>
<feature type="compositionally biased region" description="Polar residues" evidence="5">
    <location>
        <begin position="464"/>
        <end position="475"/>
    </location>
</feature>
<feature type="compositionally biased region" description="Low complexity" evidence="5">
    <location>
        <begin position="499"/>
        <end position="522"/>
    </location>
</feature>
<feature type="transmembrane region" description="Helical" evidence="6">
    <location>
        <begin position="339"/>
        <end position="358"/>
    </location>
</feature>
<evidence type="ECO:0000256" key="3">
    <source>
        <dbReference type="ARBA" id="ARBA00022989"/>
    </source>
</evidence>
<sequence length="563" mass="57629">MDTRTPPRSQGGRSAGIGEPPELSTIKVPSDPVRIGGSHASFRVRLAAPVAPLIGAPAYARSYGGSYSPPSFAVPPSAVPSSAVPSAMALVGVGAATGPRRKGRVTAVTWSGQARPGDLAATQLLDAVRLVPQPIGAEDAEEAATRAVPRIPFGEGGPYGRSVPQQGGYGLRQSAGRPARSEPPMSGWTPGGEEYRPQEDEVWAQASGDLAHHAWYPGRKVDLGLVLLPLRVFLGCISVYAGFSKLCDPVYFDGGDRGSMMRWLASLHPWSFTQPLLDFAMAHPVGAGLAVAFTQIVVGVLSVLGLWQRAAAAAAMLLSVALLFTVSWQAVPAYDAPDIIYLAAWSPLLIAGAPFGSVDGRLALDAWRRLGPTASVQRLRRRVLRRGAVLSTVVIGLSLVLGSILGAAVRTGAVPTTVVPQQPAPPTDYGRPTWPTRSPDGAATTRPPSGPPPTSHPATRPPGRTSTPTAPTVPSRTAVPGRQQSAHPAPGSGTGHHSGGSTHHTQAPAGGTSSAPGGQSPTAPHPSHSGGAVIGGLLGSDTIGGVPVLGMPGRGAPARPGVA</sequence>
<keyword evidence="3 6" id="KW-1133">Transmembrane helix</keyword>
<accession>A0A345SX02</accession>
<dbReference type="Pfam" id="PF07681">
    <property type="entry name" value="DoxX"/>
    <property type="match status" value="1"/>
</dbReference>
<dbReference type="AlphaFoldDB" id="A0A345SX02"/>
<feature type="transmembrane region" description="Helical" evidence="6">
    <location>
        <begin position="223"/>
        <end position="243"/>
    </location>
</feature>
<dbReference type="EMBL" id="CP031264">
    <property type="protein sequence ID" value="AXI78257.1"/>
    <property type="molecule type" value="Genomic_DNA"/>
</dbReference>
<keyword evidence="4 6" id="KW-0472">Membrane</keyword>
<feature type="region of interest" description="Disordered" evidence="5">
    <location>
        <begin position="139"/>
        <end position="196"/>
    </location>
</feature>
<proteinExistence type="predicted"/>
<gene>
    <name evidence="7" type="ORF">C7M71_013210</name>
</gene>
<evidence type="ECO:0000313" key="8">
    <source>
        <dbReference type="Proteomes" id="UP000249340"/>
    </source>
</evidence>
<evidence type="ECO:0000256" key="4">
    <source>
        <dbReference type="ARBA" id="ARBA00023136"/>
    </source>
</evidence>
<dbReference type="Proteomes" id="UP000249340">
    <property type="component" value="Chromosome"/>
</dbReference>
<name>A0A345SX02_9ACTN</name>
<feature type="transmembrane region" description="Helical" evidence="6">
    <location>
        <begin position="388"/>
        <end position="409"/>
    </location>
</feature>
<dbReference type="InterPro" id="IPR032808">
    <property type="entry name" value="DoxX"/>
</dbReference>
<organism evidence="7 8">
    <name type="scientific">Peterkaempfera bronchialis</name>
    <dbReference type="NCBI Taxonomy" id="2126346"/>
    <lineage>
        <taxon>Bacteria</taxon>
        <taxon>Bacillati</taxon>
        <taxon>Actinomycetota</taxon>
        <taxon>Actinomycetes</taxon>
        <taxon>Kitasatosporales</taxon>
        <taxon>Streptomycetaceae</taxon>
        <taxon>Peterkaempfera</taxon>
    </lineage>
</organism>